<dbReference type="GO" id="GO:0016805">
    <property type="term" value="F:dipeptidase activity"/>
    <property type="evidence" value="ECO:0007669"/>
    <property type="project" value="TreeGrafter"/>
</dbReference>
<accession>A0A2B4RI88</accession>
<keyword evidence="1" id="KW-0863">Zinc-finger</keyword>
<sequence>MINNGCFKDLDICLMVHPADKDELKPPCLAVEQVKVIYHDHSSPAAAFPWNGVNALDAAVMAYTSISVLRQQMKPKWRVHGIITEGGVKPNIIPDRAQIQYYIRAPTDEELDVLKEKIINCFEAAATATGYSSLDTNDTLADLYQANVKTLGVTFNPPKIELSGSTDMGNVSQIIPSIHVMYSIGSDAVNHSRAFTSAAITEIAHEKTLIASKAMAMTAIDQLVNMDSQKSENISQFTTENSTANPGDVIDASAIEGGSPSWDADVEIEIPASPVLKVFLGDCENRLVLVKIHEAPAELPDTAVIGRLSHYGRVLSFRRDKIAQHIENGVRTARLALHRTIPADINIAGEPIKIWYPNQPKACRNCGATDHMAKDCSAVRCFNCECPGHRAQECKDPPRCSVCLVDSHSMPQCPFLLFSANVDNEPTTPTPPKTEEEKKQEQIRRAKEREERQKKLQQQREQQRQREEQRKQQEQQKTSERDESRKERPRERNDRQERRDNRRDDREERRDDRRDGRRERDRDDRDYYYRGRDDRDSSSRRDYSCSETDDDGWQRVNTRRRRYIY</sequence>
<comment type="caution">
    <text evidence="4">The sequence shown here is derived from an EMBL/GenBank/DDBJ whole genome shotgun (WGS) entry which is preliminary data.</text>
</comment>
<dbReference type="PROSITE" id="PS50158">
    <property type="entry name" value="ZF_CCHC"/>
    <property type="match status" value="2"/>
</dbReference>
<dbReference type="InterPro" id="IPR052030">
    <property type="entry name" value="Peptidase_M20/M20A_hydrolases"/>
</dbReference>
<evidence type="ECO:0000313" key="4">
    <source>
        <dbReference type="EMBL" id="PFX18104.1"/>
    </source>
</evidence>
<dbReference type="SMART" id="SM00343">
    <property type="entry name" value="ZnF_C2HC"/>
    <property type="match status" value="3"/>
</dbReference>
<dbReference type="Gene3D" id="3.30.70.360">
    <property type="match status" value="1"/>
</dbReference>
<dbReference type="SUPFAM" id="SSF55031">
    <property type="entry name" value="Bacterial exopeptidase dimerisation domain"/>
    <property type="match status" value="1"/>
</dbReference>
<name>A0A2B4RI88_STYPI</name>
<dbReference type="FunFam" id="3.30.70.360:FF:000004">
    <property type="entry name" value="Peptidase M20 domain-containing protein 2"/>
    <property type="match status" value="1"/>
</dbReference>
<dbReference type="Proteomes" id="UP000225706">
    <property type="component" value="Unassembled WGS sequence"/>
</dbReference>
<dbReference type="GO" id="GO:0008270">
    <property type="term" value="F:zinc ion binding"/>
    <property type="evidence" value="ECO:0007669"/>
    <property type="project" value="UniProtKB-KW"/>
</dbReference>
<gene>
    <name evidence="4" type="primary">Pm20d2</name>
    <name evidence="4" type="ORF">AWC38_SpisGene17545</name>
</gene>
<feature type="domain" description="CCHC-type" evidence="3">
    <location>
        <begin position="363"/>
        <end position="376"/>
    </location>
</feature>
<dbReference type="Gene3D" id="4.10.60.10">
    <property type="entry name" value="Zinc finger, CCHC-type"/>
    <property type="match status" value="1"/>
</dbReference>
<dbReference type="AlphaFoldDB" id="A0A2B4RI88"/>
<feature type="domain" description="CCHC-type" evidence="3">
    <location>
        <begin position="380"/>
        <end position="396"/>
    </location>
</feature>
<dbReference type="PANTHER" id="PTHR30575:SF0">
    <property type="entry name" value="XAA-ARG DIPEPTIDASE"/>
    <property type="match status" value="1"/>
</dbReference>
<dbReference type="SUPFAM" id="SSF53187">
    <property type="entry name" value="Zn-dependent exopeptidases"/>
    <property type="match status" value="1"/>
</dbReference>
<dbReference type="InterPro" id="IPR011650">
    <property type="entry name" value="Peptidase_M20_dimer"/>
</dbReference>
<dbReference type="InterPro" id="IPR036264">
    <property type="entry name" value="Bact_exopeptidase_dim_dom"/>
</dbReference>
<evidence type="ECO:0000256" key="2">
    <source>
        <dbReference type="SAM" id="MobiDB-lite"/>
    </source>
</evidence>
<dbReference type="Pfam" id="PF00098">
    <property type="entry name" value="zf-CCHC"/>
    <property type="match status" value="1"/>
</dbReference>
<evidence type="ECO:0000259" key="3">
    <source>
        <dbReference type="PROSITE" id="PS50158"/>
    </source>
</evidence>
<dbReference type="Pfam" id="PF07687">
    <property type="entry name" value="M20_dimer"/>
    <property type="match status" value="1"/>
</dbReference>
<keyword evidence="1" id="KW-0479">Metal-binding</keyword>
<feature type="region of interest" description="Disordered" evidence="2">
    <location>
        <begin position="422"/>
        <end position="565"/>
    </location>
</feature>
<dbReference type="PANTHER" id="PTHR30575">
    <property type="entry name" value="PEPTIDASE M20"/>
    <property type="match status" value="1"/>
</dbReference>
<reference evidence="5" key="1">
    <citation type="journal article" date="2017" name="bioRxiv">
        <title>Comparative analysis of the genomes of Stylophora pistillata and Acropora digitifera provides evidence for extensive differences between species of corals.</title>
        <authorList>
            <person name="Voolstra C.R."/>
            <person name="Li Y."/>
            <person name="Liew Y.J."/>
            <person name="Baumgarten S."/>
            <person name="Zoccola D."/>
            <person name="Flot J.-F."/>
            <person name="Tambutte S."/>
            <person name="Allemand D."/>
            <person name="Aranda M."/>
        </authorList>
    </citation>
    <scope>NUCLEOTIDE SEQUENCE [LARGE SCALE GENOMIC DNA]</scope>
</reference>
<organism evidence="4 5">
    <name type="scientific">Stylophora pistillata</name>
    <name type="common">Smooth cauliflower coral</name>
    <dbReference type="NCBI Taxonomy" id="50429"/>
    <lineage>
        <taxon>Eukaryota</taxon>
        <taxon>Metazoa</taxon>
        <taxon>Cnidaria</taxon>
        <taxon>Anthozoa</taxon>
        <taxon>Hexacorallia</taxon>
        <taxon>Scleractinia</taxon>
        <taxon>Astrocoeniina</taxon>
        <taxon>Pocilloporidae</taxon>
        <taxon>Stylophora</taxon>
    </lineage>
</organism>
<evidence type="ECO:0000313" key="5">
    <source>
        <dbReference type="Proteomes" id="UP000225706"/>
    </source>
</evidence>
<keyword evidence="1" id="KW-0862">Zinc</keyword>
<protein>
    <submittedName>
        <fullName evidence="4">Peptidase M20 domain-containing protein 2</fullName>
    </submittedName>
</protein>
<dbReference type="OrthoDB" id="5987933at2759"/>
<dbReference type="InterPro" id="IPR001878">
    <property type="entry name" value="Znf_CCHC"/>
</dbReference>
<dbReference type="EMBL" id="LSMT01000430">
    <property type="protein sequence ID" value="PFX18104.1"/>
    <property type="molecule type" value="Genomic_DNA"/>
</dbReference>
<proteinExistence type="predicted"/>
<feature type="compositionally biased region" description="Basic and acidic residues" evidence="2">
    <location>
        <begin position="461"/>
        <end position="544"/>
    </location>
</feature>
<dbReference type="GO" id="GO:0003676">
    <property type="term" value="F:nucleic acid binding"/>
    <property type="evidence" value="ECO:0007669"/>
    <property type="project" value="InterPro"/>
</dbReference>
<feature type="compositionally biased region" description="Basic and acidic residues" evidence="2">
    <location>
        <begin position="433"/>
        <end position="454"/>
    </location>
</feature>
<keyword evidence="5" id="KW-1185">Reference proteome</keyword>
<evidence type="ECO:0000256" key="1">
    <source>
        <dbReference type="PROSITE-ProRule" id="PRU00047"/>
    </source>
</evidence>